<comment type="catalytic activity">
    <reaction evidence="9 10">
        <text>IMP + H2O = 5-formamido-1-(5-phospho-D-ribosyl)imidazole-4-carboxamide</text>
        <dbReference type="Rhea" id="RHEA:18445"/>
        <dbReference type="ChEBI" id="CHEBI:15377"/>
        <dbReference type="ChEBI" id="CHEBI:58053"/>
        <dbReference type="ChEBI" id="CHEBI:58467"/>
        <dbReference type="EC" id="3.5.4.10"/>
    </reaction>
</comment>
<keyword evidence="6 10" id="KW-0378">Hydrolase</keyword>
<dbReference type="Gene3D" id="3.40.50.1380">
    <property type="entry name" value="Methylglyoxal synthase-like domain"/>
    <property type="match status" value="1"/>
</dbReference>
<evidence type="ECO:0000256" key="9">
    <source>
        <dbReference type="ARBA" id="ARBA00050687"/>
    </source>
</evidence>
<dbReference type="EC" id="3.5.4.10" evidence="10"/>
<keyword evidence="4 10" id="KW-0808">Transferase</keyword>
<evidence type="ECO:0000256" key="6">
    <source>
        <dbReference type="ARBA" id="ARBA00022801"/>
    </source>
</evidence>
<keyword evidence="13" id="KW-1185">Reference proteome</keyword>
<evidence type="ECO:0000256" key="7">
    <source>
        <dbReference type="ARBA" id="ARBA00023268"/>
    </source>
</evidence>
<dbReference type="GO" id="GO:0005829">
    <property type="term" value="C:cytosol"/>
    <property type="evidence" value="ECO:0007669"/>
    <property type="project" value="TreeGrafter"/>
</dbReference>
<keyword evidence="5 10" id="KW-0658">Purine biosynthesis</keyword>
<dbReference type="PANTHER" id="PTHR11692:SF0">
    <property type="entry name" value="BIFUNCTIONAL PURINE BIOSYNTHESIS PROTEIN ATIC"/>
    <property type="match status" value="1"/>
</dbReference>
<name>W9VB40_9GAMM</name>
<organism evidence="12 13">
    <name type="scientific">Imhoffiella purpurea</name>
    <dbReference type="NCBI Taxonomy" id="1249627"/>
    <lineage>
        <taxon>Bacteria</taxon>
        <taxon>Pseudomonadati</taxon>
        <taxon>Pseudomonadota</taxon>
        <taxon>Gammaproteobacteria</taxon>
        <taxon>Chromatiales</taxon>
        <taxon>Chromatiaceae</taxon>
        <taxon>Imhoffiella</taxon>
    </lineage>
</organism>
<dbReference type="EC" id="2.1.2.3" evidence="10"/>
<dbReference type="SUPFAM" id="SSF53927">
    <property type="entry name" value="Cytidine deaminase-like"/>
    <property type="match status" value="1"/>
</dbReference>
<sequence>MQAIQRALISVSDKTGLVDFAKELAARGVEILSTGGTARLLADQGIPVIEVSDFTGFPEMMDGRVKTLHPRIHGGILGRRGVDDQVMADNQIQPIDLVVVNLYPFEQTVANPDCDLPTAIENIDIGGPTLLRAAAKNHASVTVVVDASDYPRVLAEMAESGGVSDATRFDLAAKVFEHTARYDGAIANYLGARAEGESDAGFPRVLSLQFKRKQSMRYGENPHQNAAFYVERAIEEAGIATAEQIQGKELSYNNIADTDAALECVKQFDEAPACVIVKHANPCGVAFGADLLEAYDRAYSTDPESAFGGIIAFNRALDAETASAIVERQFVEVIIAPSISDAAREVVAAKKNVRLLACGDWASESIHRFDFKRVNGGLLVQDADLRLTGDVRVVTEREPTPEQMDDLLFTWRVAKFVKSNAIVYGRERMTVGVGAGQMSRVNSARIARIKAEQAGLVVAGSVMASDAFFPFRDGIDQAAEAGITAVIQPGGSMRDEEVIAAANEHGMAMVFTGMRHFRH</sequence>
<evidence type="ECO:0000256" key="3">
    <source>
        <dbReference type="ARBA" id="ARBA00007667"/>
    </source>
</evidence>
<evidence type="ECO:0000313" key="12">
    <source>
        <dbReference type="EMBL" id="EXJ16654.1"/>
    </source>
</evidence>
<dbReference type="EMBL" id="AONC01000009">
    <property type="protein sequence ID" value="EXJ16654.1"/>
    <property type="molecule type" value="Genomic_DNA"/>
</dbReference>
<evidence type="ECO:0000256" key="10">
    <source>
        <dbReference type="HAMAP-Rule" id="MF_00139"/>
    </source>
</evidence>
<dbReference type="UniPathway" id="UPA00074">
    <property type="reaction ID" value="UER00133"/>
</dbReference>
<keyword evidence="7 10" id="KW-0511">Multifunctional enzyme</keyword>
<dbReference type="InterPro" id="IPR011607">
    <property type="entry name" value="MGS-like_dom"/>
</dbReference>
<dbReference type="GO" id="GO:0004643">
    <property type="term" value="F:phosphoribosylaminoimidazolecarboxamide formyltransferase activity"/>
    <property type="evidence" value="ECO:0007669"/>
    <property type="project" value="UniProtKB-UniRule"/>
</dbReference>
<dbReference type="OrthoDB" id="9802065at2"/>
<dbReference type="SMART" id="SM00851">
    <property type="entry name" value="MGS"/>
    <property type="match status" value="1"/>
</dbReference>
<dbReference type="SMART" id="SM00798">
    <property type="entry name" value="AICARFT_IMPCHas"/>
    <property type="match status" value="1"/>
</dbReference>
<dbReference type="Proteomes" id="UP000019460">
    <property type="component" value="Unassembled WGS sequence"/>
</dbReference>
<evidence type="ECO:0000259" key="11">
    <source>
        <dbReference type="PROSITE" id="PS51855"/>
    </source>
</evidence>
<comment type="pathway">
    <text evidence="2 10">Purine metabolism; IMP biosynthesis via de novo pathway; 5-formamido-1-(5-phospho-D-ribosyl)imidazole-4-carboxamide from 5-amino-1-(5-phospho-D-ribosyl)imidazole-4-carboxamide (10-formyl THF route): step 1/1.</text>
</comment>
<dbReference type="FunFam" id="3.40.50.1380:FF:000001">
    <property type="entry name" value="Bifunctional purine biosynthesis protein PurH"/>
    <property type="match status" value="1"/>
</dbReference>
<dbReference type="GO" id="GO:0006189">
    <property type="term" value="P:'de novo' IMP biosynthetic process"/>
    <property type="evidence" value="ECO:0007669"/>
    <property type="project" value="UniProtKB-UniRule"/>
</dbReference>
<dbReference type="PATRIC" id="fig|1249627.3.peg.713"/>
<dbReference type="eggNOG" id="COG0138">
    <property type="taxonomic scope" value="Bacteria"/>
</dbReference>
<dbReference type="HAMAP" id="MF_00139">
    <property type="entry name" value="PurH"/>
    <property type="match status" value="1"/>
</dbReference>
<dbReference type="CDD" id="cd01421">
    <property type="entry name" value="IMPCH"/>
    <property type="match status" value="1"/>
</dbReference>
<dbReference type="InterPro" id="IPR002695">
    <property type="entry name" value="PurH-like"/>
</dbReference>
<evidence type="ECO:0000256" key="2">
    <source>
        <dbReference type="ARBA" id="ARBA00004954"/>
    </source>
</evidence>
<comment type="caution">
    <text evidence="12">The sequence shown here is derived from an EMBL/GenBank/DDBJ whole genome shotgun (WGS) entry which is preliminary data.</text>
</comment>
<dbReference type="InterPro" id="IPR036914">
    <property type="entry name" value="MGS-like_dom_sf"/>
</dbReference>
<dbReference type="Pfam" id="PF01808">
    <property type="entry name" value="AICARFT_IMPCHas"/>
    <property type="match status" value="1"/>
</dbReference>
<evidence type="ECO:0000256" key="5">
    <source>
        <dbReference type="ARBA" id="ARBA00022755"/>
    </source>
</evidence>
<dbReference type="Pfam" id="PF02142">
    <property type="entry name" value="MGS"/>
    <property type="match status" value="1"/>
</dbReference>
<protein>
    <recommendedName>
        <fullName evidence="10">Bifunctional purine biosynthesis protein PurH</fullName>
    </recommendedName>
    <domain>
        <recommendedName>
            <fullName evidence="10">Phosphoribosylaminoimidazolecarboxamide formyltransferase</fullName>
            <ecNumber evidence="10">2.1.2.3</ecNumber>
        </recommendedName>
        <alternativeName>
            <fullName evidence="10">AICAR transformylase</fullName>
        </alternativeName>
    </domain>
    <domain>
        <recommendedName>
            <fullName evidence="10">IMP cyclohydrolase</fullName>
            <ecNumber evidence="10">3.5.4.10</ecNumber>
        </recommendedName>
        <alternativeName>
            <fullName evidence="10">ATIC</fullName>
        </alternativeName>
        <alternativeName>
            <fullName evidence="10">IMP synthase</fullName>
        </alternativeName>
        <alternativeName>
            <fullName evidence="10">Inosinicase</fullName>
        </alternativeName>
    </domain>
</protein>
<dbReference type="GO" id="GO:0003937">
    <property type="term" value="F:IMP cyclohydrolase activity"/>
    <property type="evidence" value="ECO:0007669"/>
    <property type="project" value="UniProtKB-UniRule"/>
</dbReference>
<reference evidence="12 13" key="1">
    <citation type="submission" date="2012-11" db="EMBL/GenBank/DDBJ databases">
        <title>Genome assembly of Thiorhodococcus sp. AK35.</title>
        <authorList>
            <person name="Nupur N."/>
            <person name="Khatri I."/>
            <person name="Subramanian S."/>
            <person name="Pinnaka A."/>
        </authorList>
    </citation>
    <scope>NUCLEOTIDE SEQUENCE [LARGE SCALE GENOMIC DNA]</scope>
    <source>
        <strain evidence="12 13">AK35</strain>
    </source>
</reference>
<gene>
    <name evidence="10" type="primary">purH</name>
    <name evidence="12" type="ORF">D779_4207</name>
</gene>
<evidence type="ECO:0000313" key="13">
    <source>
        <dbReference type="Proteomes" id="UP000019460"/>
    </source>
</evidence>
<comment type="pathway">
    <text evidence="1 10">Purine metabolism; IMP biosynthesis via de novo pathway; IMP from 5-formamido-1-(5-phospho-D-ribosyl)imidazole-4-carboxamide: step 1/1.</text>
</comment>
<comment type="domain">
    <text evidence="10">The IMP cyclohydrolase activity resides in the N-terminal region.</text>
</comment>
<dbReference type="AlphaFoldDB" id="W9VB40"/>
<dbReference type="PANTHER" id="PTHR11692">
    <property type="entry name" value="BIFUNCTIONAL PURINE BIOSYNTHESIS PROTEIN PURH"/>
    <property type="match status" value="1"/>
</dbReference>
<dbReference type="FunFam" id="3.40.140.20:FF:000001">
    <property type="entry name" value="Bifunctional purine biosynthesis protein PurH"/>
    <property type="match status" value="1"/>
</dbReference>
<dbReference type="InterPro" id="IPR024051">
    <property type="entry name" value="AICAR_Tfase_dup_dom_sf"/>
</dbReference>
<dbReference type="PIRSF" id="PIRSF000414">
    <property type="entry name" value="AICARFT_IMPCHas"/>
    <property type="match status" value="1"/>
</dbReference>
<accession>W9VB40</accession>
<dbReference type="FunFam" id="3.40.140.20:FF:000002">
    <property type="entry name" value="Bifunctional purine biosynthesis protein PurH"/>
    <property type="match status" value="1"/>
</dbReference>
<dbReference type="NCBIfam" id="TIGR00355">
    <property type="entry name" value="purH"/>
    <property type="match status" value="1"/>
</dbReference>
<comment type="catalytic activity">
    <reaction evidence="8 10">
        <text>(6R)-10-formyltetrahydrofolate + 5-amino-1-(5-phospho-beta-D-ribosyl)imidazole-4-carboxamide = 5-formamido-1-(5-phospho-D-ribosyl)imidazole-4-carboxamide + (6S)-5,6,7,8-tetrahydrofolate</text>
        <dbReference type="Rhea" id="RHEA:22192"/>
        <dbReference type="ChEBI" id="CHEBI:57453"/>
        <dbReference type="ChEBI" id="CHEBI:58467"/>
        <dbReference type="ChEBI" id="CHEBI:58475"/>
        <dbReference type="ChEBI" id="CHEBI:195366"/>
        <dbReference type="EC" id="2.1.2.3"/>
    </reaction>
</comment>
<dbReference type="STRING" id="1249627.D779_4207"/>
<dbReference type="NCBIfam" id="NF002049">
    <property type="entry name" value="PRK00881.1"/>
    <property type="match status" value="1"/>
</dbReference>
<dbReference type="SUPFAM" id="SSF52335">
    <property type="entry name" value="Methylglyoxal synthase-like"/>
    <property type="match status" value="1"/>
</dbReference>
<dbReference type="Gene3D" id="3.40.140.20">
    <property type="match status" value="2"/>
</dbReference>
<feature type="domain" description="MGS-like" evidence="11">
    <location>
        <begin position="1"/>
        <end position="145"/>
    </location>
</feature>
<proteinExistence type="inferred from homology"/>
<evidence type="ECO:0000256" key="1">
    <source>
        <dbReference type="ARBA" id="ARBA00004844"/>
    </source>
</evidence>
<evidence type="ECO:0000256" key="8">
    <source>
        <dbReference type="ARBA" id="ARBA00050488"/>
    </source>
</evidence>
<evidence type="ECO:0000256" key="4">
    <source>
        <dbReference type="ARBA" id="ARBA00022679"/>
    </source>
</evidence>
<dbReference type="PROSITE" id="PS51855">
    <property type="entry name" value="MGS"/>
    <property type="match status" value="1"/>
</dbReference>
<dbReference type="InterPro" id="IPR016193">
    <property type="entry name" value="Cytidine_deaminase-like"/>
</dbReference>
<dbReference type="RefSeq" id="WP_043749430.1">
    <property type="nucleotide sequence ID" value="NZ_AONC01000009.1"/>
</dbReference>
<comment type="similarity">
    <text evidence="3 10">Belongs to the PurH family.</text>
</comment>